<evidence type="ECO:0000313" key="3">
    <source>
        <dbReference type="EMBL" id="VDL18662.1"/>
    </source>
</evidence>
<dbReference type="OrthoDB" id="298939at2759"/>
<evidence type="ECO:0000259" key="2">
    <source>
        <dbReference type="Pfam" id="PF00339"/>
    </source>
</evidence>
<dbReference type="Gene3D" id="2.60.40.840">
    <property type="match status" value="1"/>
</dbReference>
<dbReference type="PRINTS" id="PR00309">
    <property type="entry name" value="ARRESTIN"/>
</dbReference>
<dbReference type="InterPro" id="IPR000698">
    <property type="entry name" value="Arrestin"/>
</dbReference>
<evidence type="ECO:0000256" key="1">
    <source>
        <dbReference type="ARBA" id="ARBA00005298"/>
    </source>
</evidence>
<reference evidence="3 4" key="2">
    <citation type="submission" date="2018-11" db="EMBL/GenBank/DDBJ databases">
        <authorList>
            <consortium name="Pathogen Informatics"/>
        </authorList>
    </citation>
    <scope>NUCLEOTIDE SEQUENCE [LARGE SCALE GENOMIC DNA]</scope>
</reference>
<name>A0A0R3SA50_HYMDI</name>
<dbReference type="AlphaFoldDB" id="A0A0R3SA50"/>
<gene>
    <name evidence="3" type="ORF">HDID_LOCUS1201</name>
</gene>
<dbReference type="Proteomes" id="UP000274504">
    <property type="component" value="Unassembled WGS sequence"/>
</dbReference>
<sequence length="132" mass="15403">MSDQKRHGTRIFKKSTPNGKVTVYLGKRDFIDHLTHVDPIEGVVLVDPEYVKGRKVYVHLLCAFRHGRDGDEFHGINWHKDLFLNTKQVYPPVVLTDDNSQPRISRLQERLVRKLGPDSYPFTFKEYHNSVT</sequence>
<dbReference type="EMBL" id="UYSG01000208">
    <property type="protein sequence ID" value="VDL18662.1"/>
    <property type="molecule type" value="Genomic_DNA"/>
</dbReference>
<comment type="similarity">
    <text evidence="1">Belongs to the arrestin family.</text>
</comment>
<reference evidence="5" key="1">
    <citation type="submission" date="2017-02" db="UniProtKB">
        <authorList>
            <consortium name="WormBaseParasite"/>
        </authorList>
    </citation>
    <scope>IDENTIFICATION</scope>
</reference>
<proteinExistence type="inferred from homology"/>
<dbReference type="InterPro" id="IPR011021">
    <property type="entry name" value="Arrestin-like_N"/>
</dbReference>
<evidence type="ECO:0000313" key="5">
    <source>
        <dbReference type="WBParaSite" id="HDID_0000120001-mRNA-1"/>
    </source>
</evidence>
<dbReference type="PANTHER" id="PTHR11792">
    <property type="entry name" value="ARRESTIN"/>
    <property type="match status" value="1"/>
</dbReference>
<dbReference type="STRING" id="6216.A0A0R3SA50"/>
<dbReference type="GO" id="GO:0001664">
    <property type="term" value="F:G protein-coupled receptor binding"/>
    <property type="evidence" value="ECO:0007669"/>
    <property type="project" value="TreeGrafter"/>
</dbReference>
<dbReference type="SUPFAM" id="SSF81296">
    <property type="entry name" value="E set domains"/>
    <property type="match status" value="1"/>
</dbReference>
<dbReference type="PANTHER" id="PTHR11792:SF17">
    <property type="entry name" value="KURTZ ARRESTIN"/>
    <property type="match status" value="1"/>
</dbReference>
<protein>
    <submittedName>
        <fullName evidence="5">Arrestin_N domain-containing protein</fullName>
    </submittedName>
</protein>
<dbReference type="GO" id="GO:0007165">
    <property type="term" value="P:signal transduction"/>
    <property type="evidence" value="ECO:0007669"/>
    <property type="project" value="InterPro"/>
</dbReference>
<feature type="domain" description="Arrestin-like N-terminal" evidence="2">
    <location>
        <begin position="21"/>
        <end position="125"/>
    </location>
</feature>
<evidence type="ECO:0000313" key="4">
    <source>
        <dbReference type="Proteomes" id="UP000274504"/>
    </source>
</evidence>
<dbReference type="InterPro" id="IPR014753">
    <property type="entry name" value="Arrestin_N"/>
</dbReference>
<organism evidence="5">
    <name type="scientific">Hymenolepis diminuta</name>
    <name type="common">Rat tapeworm</name>
    <dbReference type="NCBI Taxonomy" id="6216"/>
    <lineage>
        <taxon>Eukaryota</taxon>
        <taxon>Metazoa</taxon>
        <taxon>Spiralia</taxon>
        <taxon>Lophotrochozoa</taxon>
        <taxon>Platyhelminthes</taxon>
        <taxon>Cestoda</taxon>
        <taxon>Eucestoda</taxon>
        <taxon>Cyclophyllidea</taxon>
        <taxon>Hymenolepididae</taxon>
        <taxon>Hymenolepis</taxon>
    </lineage>
</organism>
<dbReference type="InterPro" id="IPR014756">
    <property type="entry name" value="Ig_E-set"/>
</dbReference>
<dbReference type="WBParaSite" id="HDID_0000120001-mRNA-1">
    <property type="protein sequence ID" value="HDID_0000120001-mRNA-1"/>
    <property type="gene ID" value="HDID_0000120001"/>
</dbReference>
<dbReference type="GO" id="GO:0005737">
    <property type="term" value="C:cytoplasm"/>
    <property type="evidence" value="ECO:0007669"/>
    <property type="project" value="TreeGrafter"/>
</dbReference>
<dbReference type="Pfam" id="PF00339">
    <property type="entry name" value="Arrestin_N"/>
    <property type="match status" value="1"/>
</dbReference>
<accession>A0A0R3SA50</accession>
<dbReference type="GO" id="GO:0002031">
    <property type="term" value="P:G protein-coupled receptor internalization"/>
    <property type="evidence" value="ECO:0007669"/>
    <property type="project" value="TreeGrafter"/>
</dbReference>